<keyword evidence="7 13" id="KW-0547">Nucleotide-binding</keyword>
<dbReference type="GeneID" id="112290257"/>
<feature type="chain" id="PRO_5043158129" description="Protein kinase domain-containing protein" evidence="15">
    <location>
        <begin position="25"/>
        <end position="864"/>
    </location>
</feature>
<evidence type="ECO:0000256" key="3">
    <source>
        <dbReference type="ARBA" id="ARBA00022527"/>
    </source>
</evidence>
<dbReference type="InterPro" id="IPR000719">
    <property type="entry name" value="Prot_kinase_dom"/>
</dbReference>
<dbReference type="Proteomes" id="UP000006727">
    <property type="component" value="Chromosome 13"/>
</dbReference>
<dbReference type="InterPro" id="IPR043891">
    <property type="entry name" value="SPARK"/>
</dbReference>
<dbReference type="PANTHER" id="PTHR47989:SF36">
    <property type="entry name" value="PROTEIN KINASE DOMAIN-CONTAINING PROTEIN"/>
    <property type="match status" value="1"/>
</dbReference>
<dbReference type="PROSITE" id="PS50011">
    <property type="entry name" value="PROTEIN_KINASE_DOM"/>
    <property type="match status" value="1"/>
</dbReference>
<dbReference type="GO" id="GO:0005524">
    <property type="term" value="F:ATP binding"/>
    <property type="evidence" value="ECO:0007669"/>
    <property type="project" value="UniProtKB-UniRule"/>
</dbReference>
<keyword evidence="4" id="KW-0808">Transferase</keyword>
<evidence type="ECO:0000256" key="7">
    <source>
        <dbReference type="ARBA" id="ARBA00022741"/>
    </source>
</evidence>
<dbReference type="GO" id="GO:0005886">
    <property type="term" value="C:plasma membrane"/>
    <property type="evidence" value="ECO:0007669"/>
    <property type="project" value="UniProtKB-SubCell"/>
</dbReference>
<dbReference type="Gramene" id="Pp3c13_18000V3.2">
    <property type="protein sequence ID" value="Pp3c13_18000V3.2"/>
    <property type="gene ID" value="Pp3c13_18000"/>
</dbReference>
<dbReference type="InterPro" id="IPR008271">
    <property type="entry name" value="Ser/Thr_kinase_AS"/>
</dbReference>
<evidence type="ECO:0000256" key="13">
    <source>
        <dbReference type="PROSITE-ProRule" id="PRU10141"/>
    </source>
</evidence>
<dbReference type="CDD" id="cd14066">
    <property type="entry name" value="STKc_IRAK"/>
    <property type="match status" value="1"/>
</dbReference>
<keyword evidence="3" id="KW-0723">Serine/threonine-protein kinase</keyword>
<keyword evidence="11 14" id="KW-0472">Membrane</keyword>
<name>A0A2K1JMC3_PHYPA</name>
<dbReference type="Pfam" id="PF19160">
    <property type="entry name" value="SPARK"/>
    <property type="match status" value="2"/>
</dbReference>
<feature type="domain" description="Protein kinase" evidence="16">
    <location>
        <begin position="530"/>
        <end position="802"/>
    </location>
</feature>
<evidence type="ECO:0000256" key="1">
    <source>
        <dbReference type="ARBA" id="ARBA00004162"/>
    </source>
</evidence>
<keyword evidence="5 14" id="KW-0812">Transmembrane</keyword>
<dbReference type="KEGG" id="ppp:112290257"/>
<keyword evidence="19" id="KW-1185">Reference proteome</keyword>
<evidence type="ECO:0000256" key="11">
    <source>
        <dbReference type="ARBA" id="ARBA00023136"/>
    </source>
</evidence>
<evidence type="ECO:0000256" key="2">
    <source>
        <dbReference type="ARBA" id="ARBA00022475"/>
    </source>
</evidence>
<reference evidence="18" key="3">
    <citation type="submission" date="2020-12" db="UniProtKB">
        <authorList>
            <consortium name="EnsemblPlants"/>
        </authorList>
    </citation>
    <scope>IDENTIFICATION</scope>
</reference>
<dbReference type="EMBL" id="ABEU02000013">
    <property type="protein sequence ID" value="PNR42700.1"/>
    <property type="molecule type" value="Genomic_DNA"/>
</dbReference>
<feature type="binding site" evidence="13">
    <location>
        <position position="558"/>
    </location>
    <ligand>
        <name>ATP</name>
        <dbReference type="ChEBI" id="CHEBI:30616"/>
    </ligand>
</feature>
<organism evidence="17">
    <name type="scientific">Physcomitrium patens</name>
    <name type="common">Spreading-leaved earth moss</name>
    <name type="synonym">Physcomitrella patens</name>
    <dbReference type="NCBI Taxonomy" id="3218"/>
    <lineage>
        <taxon>Eukaryota</taxon>
        <taxon>Viridiplantae</taxon>
        <taxon>Streptophyta</taxon>
        <taxon>Embryophyta</taxon>
        <taxon>Bryophyta</taxon>
        <taxon>Bryophytina</taxon>
        <taxon>Bryopsida</taxon>
        <taxon>Funariidae</taxon>
        <taxon>Funariales</taxon>
        <taxon>Funariaceae</taxon>
        <taxon>Physcomitrium</taxon>
    </lineage>
</organism>
<dbReference type="InterPro" id="IPR011009">
    <property type="entry name" value="Kinase-like_dom_sf"/>
</dbReference>
<keyword evidence="8" id="KW-0418">Kinase</keyword>
<evidence type="ECO:0000256" key="5">
    <source>
        <dbReference type="ARBA" id="ARBA00022692"/>
    </source>
</evidence>
<keyword evidence="9 13" id="KW-0067">ATP-binding</keyword>
<dbReference type="PANTHER" id="PTHR47989">
    <property type="entry name" value="OS01G0750732 PROTEIN"/>
    <property type="match status" value="1"/>
</dbReference>
<evidence type="ECO:0000256" key="4">
    <source>
        <dbReference type="ARBA" id="ARBA00022679"/>
    </source>
</evidence>
<protein>
    <recommendedName>
        <fullName evidence="16">Protein kinase domain-containing protein</fullName>
    </recommendedName>
</protein>
<dbReference type="SUPFAM" id="SSF56112">
    <property type="entry name" value="Protein kinase-like (PK-like)"/>
    <property type="match status" value="1"/>
</dbReference>
<comment type="subcellular location">
    <subcellularLocation>
        <location evidence="1">Cell membrane</location>
        <topology evidence="1">Single-pass membrane protein</topology>
    </subcellularLocation>
</comment>
<dbReference type="FunFam" id="3.30.200.20:FF:000420">
    <property type="entry name" value="Putative receptor-like protein kinase"/>
    <property type="match status" value="1"/>
</dbReference>
<gene>
    <name evidence="18" type="primary">LOC112290257</name>
    <name evidence="17" type="ORF">PHYPA_017530</name>
</gene>
<dbReference type="EnsemblPlants" id="Pp3c13_18000V3.2">
    <property type="protein sequence ID" value="Pp3c13_18000V3.2"/>
    <property type="gene ID" value="Pp3c13_18000"/>
</dbReference>
<evidence type="ECO:0000313" key="17">
    <source>
        <dbReference type="EMBL" id="PNR42700.1"/>
    </source>
</evidence>
<evidence type="ECO:0000256" key="9">
    <source>
        <dbReference type="ARBA" id="ARBA00022840"/>
    </source>
</evidence>
<accession>A0A2K1JMC3</accession>
<dbReference type="PROSITE" id="PS00108">
    <property type="entry name" value="PROTEIN_KINASE_ST"/>
    <property type="match status" value="1"/>
</dbReference>
<feature type="signal peptide" evidence="15">
    <location>
        <begin position="1"/>
        <end position="24"/>
    </location>
</feature>
<keyword evidence="10 14" id="KW-1133">Transmembrane helix</keyword>
<keyword evidence="12" id="KW-1015">Disulfide bond</keyword>
<dbReference type="AlphaFoldDB" id="A0A2K1JMC3"/>
<evidence type="ECO:0000256" key="15">
    <source>
        <dbReference type="SAM" id="SignalP"/>
    </source>
</evidence>
<dbReference type="GO" id="GO:0004672">
    <property type="term" value="F:protein kinase activity"/>
    <property type="evidence" value="ECO:0007669"/>
    <property type="project" value="InterPro"/>
</dbReference>
<evidence type="ECO:0000256" key="6">
    <source>
        <dbReference type="ARBA" id="ARBA00022729"/>
    </source>
</evidence>
<evidence type="ECO:0000256" key="10">
    <source>
        <dbReference type="ARBA" id="ARBA00022989"/>
    </source>
</evidence>
<dbReference type="EnsemblPlants" id="Pp3c13_18000V3.1">
    <property type="protein sequence ID" value="Pp3c13_18000V3.1"/>
    <property type="gene ID" value="Pp3c13_18000"/>
</dbReference>
<dbReference type="FunFam" id="1.10.510.10:FF:000468">
    <property type="entry name" value="PTI1-like tyrosine-protein kinase 3"/>
    <property type="match status" value="1"/>
</dbReference>
<proteinExistence type="predicted"/>
<reference evidence="17 19" key="2">
    <citation type="journal article" date="2018" name="Plant J.">
        <title>The Physcomitrella patens chromosome-scale assembly reveals moss genome structure and evolution.</title>
        <authorList>
            <person name="Lang D."/>
            <person name="Ullrich K.K."/>
            <person name="Murat F."/>
            <person name="Fuchs J."/>
            <person name="Jenkins J."/>
            <person name="Haas F.B."/>
            <person name="Piednoel M."/>
            <person name="Gundlach H."/>
            <person name="Van Bel M."/>
            <person name="Meyberg R."/>
            <person name="Vives C."/>
            <person name="Morata J."/>
            <person name="Symeonidi A."/>
            <person name="Hiss M."/>
            <person name="Muchero W."/>
            <person name="Kamisugi Y."/>
            <person name="Saleh O."/>
            <person name="Blanc G."/>
            <person name="Decker E.L."/>
            <person name="van Gessel N."/>
            <person name="Grimwood J."/>
            <person name="Hayes R.D."/>
            <person name="Graham S.W."/>
            <person name="Gunter L.E."/>
            <person name="McDaniel S.F."/>
            <person name="Hoernstein S.N.W."/>
            <person name="Larsson A."/>
            <person name="Li F.W."/>
            <person name="Perroud P.F."/>
            <person name="Phillips J."/>
            <person name="Ranjan P."/>
            <person name="Rokshar D.S."/>
            <person name="Rothfels C.J."/>
            <person name="Schneider L."/>
            <person name="Shu S."/>
            <person name="Stevenson D.W."/>
            <person name="Thummler F."/>
            <person name="Tillich M."/>
            <person name="Villarreal Aguilar J.C."/>
            <person name="Widiez T."/>
            <person name="Wong G.K."/>
            <person name="Wymore A."/>
            <person name="Zhang Y."/>
            <person name="Zimmer A.D."/>
            <person name="Quatrano R.S."/>
            <person name="Mayer K.F.X."/>
            <person name="Goodstein D."/>
            <person name="Casacuberta J.M."/>
            <person name="Vandepoele K."/>
            <person name="Reski R."/>
            <person name="Cuming A.C."/>
            <person name="Tuskan G.A."/>
            <person name="Maumus F."/>
            <person name="Salse J."/>
            <person name="Schmutz J."/>
            <person name="Rensing S.A."/>
        </authorList>
    </citation>
    <scope>NUCLEOTIDE SEQUENCE [LARGE SCALE GENOMIC DNA]</scope>
    <source>
        <strain evidence="18 19">cv. Gransden 2004</strain>
    </source>
</reference>
<dbReference type="InterPro" id="IPR017441">
    <property type="entry name" value="Protein_kinase_ATP_BS"/>
</dbReference>
<dbReference type="RefSeq" id="XP_024392137.1">
    <property type="nucleotide sequence ID" value="XM_024536369.2"/>
</dbReference>
<evidence type="ECO:0000256" key="8">
    <source>
        <dbReference type="ARBA" id="ARBA00022777"/>
    </source>
</evidence>
<feature type="transmembrane region" description="Helical" evidence="14">
    <location>
        <begin position="445"/>
        <end position="470"/>
    </location>
</feature>
<sequence>MDTHWVWVWLTVLCTGCFVQTTQSLLGSDGLCPLDFSGLDFTSTVAACANFSYGSCCDHSKALVAVAMSQYTRNSSNLHLPPDLLEHCKVFISATFQNRNIELPVATWCALNASLLVDPPCEGLRDVRSIHKSPNYSPVEVSCGPLQSRAGTASCRNCLDSQAGFIGTLTKNRTVSESWRSCADTIFLSVASLGDSDYAMEHANCFFQFHESDAQLLPQSRCPVTLQPDKITAIVETCDAQKGNQYKCCASALLALRISITHATPVSTTFSISEKQGAACLKDLSSDLAILDMHSRFQTCNIAAEEIFHTSTHGCHGISTVKQIHELLRKQKIDYRLIQESCSVAATSCEPCRRAMLDVTFVLASARGSGMKAKVIQSCSDLVFLAITSNFTEAKAYEIGSCLFTIQEFAPHLHPQFQMLAPAPGPSSPSGVFSSRAVMQSFTRLIIVLGICIVFMGLVLFLLIMLVVIVHRKRKAFQSPEDQKPLTGKRLPTIRSKDGTCAISKGRNCRKDCTPLFRHFKLVEIQGATDNFSTIIGRGGFGTVYKARFHDGLVAAVKRMNKGTSQGEQEFCKEMELLGRLHHRHLVSLRGYCAERHERLLVYEYCENGSLKEHIHGQVKPVLTWQRRLQIALDVATGLEYLHSYCEPPLCHRDIKSSNILLNETFTAKVADFGLARGGRNGAAKFEPVTTEVRGTPGYMDPEYELTQKLAEKSDVYSFGVLLLELVTARRAINDNMRLVDWAQKYMNNESKVAFLVDSDLEHEYNMDELKSLISIIKLCTQVDGTLRPTMRQIARVLYDLSSGLNSSLSGSHFSPQYSLQLGEVPSISAELSMVSIEAGSNQPASSSAQELLMICPAYPKVWP</sequence>
<dbReference type="PROSITE" id="PS00107">
    <property type="entry name" value="PROTEIN_KINASE_ATP"/>
    <property type="match status" value="1"/>
</dbReference>
<dbReference type="Gene3D" id="3.30.200.20">
    <property type="entry name" value="Phosphorylase Kinase, domain 1"/>
    <property type="match status" value="1"/>
</dbReference>
<keyword evidence="6 15" id="KW-0732">Signal</keyword>
<evidence type="ECO:0000256" key="12">
    <source>
        <dbReference type="ARBA" id="ARBA00023157"/>
    </source>
</evidence>
<dbReference type="STRING" id="3218.A0A2K1JMC3"/>
<dbReference type="Gene3D" id="1.10.510.10">
    <property type="entry name" value="Transferase(Phosphotransferase) domain 1"/>
    <property type="match status" value="1"/>
</dbReference>
<dbReference type="SMART" id="SM00220">
    <property type="entry name" value="S_TKc"/>
    <property type="match status" value="1"/>
</dbReference>
<keyword evidence="2" id="KW-1003">Cell membrane</keyword>
<evidence type="ECO:0000313" key="18">
    <source>
        <dbReference type="EnsemblPlants" id="Pp3c13_18000V3.1"/>
    </source>
</evidence>
<reference evidence="17 19" key="1">
    <citation type="journal article" date="2008" name="Science">
        <title>The Physcomitrella genome reveals evolutionary insights into the conquest of land by plants.</title>
        <authorList>
            <person name="Rensing S."/>
            <person name="Lang D."/>
            <person name="Zimmer A."/>
            <person name="Terry A."/>
            <person name="Salamov A."/>
            <person name="Shapiro H."/>
            <person name="Nishiyama T."/>
            <person name="Perroud P.-F."/>
            <person name="Lindquist E."/>
            <person name="Kamisugi Y."/>
            <person name="Tanahashi T."/>
            <person name="Sakakibara K."/>
            <person name="Fujita T."/>
            <person name="Oishi K."/>
            <person name="Shin-I T."/>
            <person name="Kuroki Y."/>
            <person name="Toyoda A."/>
            <person name="Suzuki Y."/>
            <person name="Hashimoto A."/>
            <person name="Yamaguchi K."/>
            <person name="Sugano A."/>
            <person name="Kohara Y."/>
            <person name="Fujiyama A."/>
            <person name="Anterola A."/>
            <person name="Aoki S."/>
            <person name="Ashton N."/>
            <person name="Barbazuk W.B."/>
            <person name="Barker E."/>
            <person name="Bennetzen J."/>
            <person name="Bezanilla M."/>
            <person name="Blankenship R."/>
            <person name="Cho S.H."/>
            <person name="Dutcher S."/>
            <person name="Estelle M."/>
            <person name="Fawcett J.A."/>
            <person name="Gundlach H."/>
            <person name="Hanada K."/>
            <person name="Heyl A."/>
            <person name="Hicks K.A."/>
            <person name="Hugh J."/>
            <person name="Lohr M."/>
            <person name="Mayer K."/>
            <person name="Melkozernov A."/>
            <person name="Murata T."/>
            <person name="Nelson D."/>
            <person name="Pils B."/>
            <person name="Prigge M."/>
            <person name="Reiss B."/>
            <person name="Renner T."/>
            <person name="Rombauts S."/>
            <person name="Rushton P."/>
            <person name="Sanderfoot A."/>
            <person name="Schween G."/>
            <person name="Shiu S.-H."/>
            <person name="Stueber K."/>
            <person name="Theodoulou F.L."/>
            <person name="Tu H."/>
            <person name="Van de Peer Y."/>
            <person name="Verrier P.J."/>
            <person name="Waters E."/>
            <person name="Wood A."/>
            <person name="Yang L."/>
            <person name="Cove D."/>
            <person name="Cuming A."/>
            <person name="Hasebe M."/>
            <person name="Lucas S."/>
            <person name="Mishler D.B."/>
            <person name="Reski R."/>
            <person name="Grigoriev I."/>
            <person name="Quatrano R.S."/>
            <person name="Boore J.L."/>
        </authorList>
    </citation>
    <scope>NUCLEOTIDE SEQUENCE [LARGE SCALE GENOMIC DNA]</scope>
    <source>
        <strain evidence="18 19">cv. Gransden 2004</strain>
    </source>
</reference>
<evidence type="ECO:0000256" key="14">
    <source>
        <dbReference type="SAM" id="Phobius"/>
    </source>
</evidence>
<evidence type="ECO:0000259" key="16">
    <source>
        <dbReference type="PROSITE" id="PS50011"/>
    </source>
</evidence>
<dbReference type="Gramene" id="Pp3c13_18000V3.1">
    <property type="protein sequence ID" value="Pp3c13_18000V3.1"/>
    <property type="gene ID" value="Pp3c13_18000"/>
</dbReference>
<dbReference type="InterPro" id="IPR001245">
    <property type="entry name" value="Ser-Thr/Tyr_kinase_cat_dom"/>
</dbReference>
<dbReference type="PaxDb" id="3218-PP1S142_28V6.1"/>
<dbReference type="Pfam" id="PF07714">
    <property type="entry name" value="PK_Tyr_Ser-Thr"/>
    <property type="match status" value="1"/>
</dbReference>
<evidence type="ECO:0000313" key="19">
    <source>
        <dbReference type="Proteomes" id="UP000006727"/>
    </source>
</evidence>